<dbReference type="OrthoDB" id="1688691at2"/>
<dbReference type="HOGENOM" id="CLU_001859_0_2_9"/>
<evidence type="ECO:0000256" key="5">
    <source>
        <dbReference type="RuleBase" id="RU003690"/>
    </source>
</evidence>
<dbReference type="RefSeq" id="WP_035403074.1">
    <property type="nucleotide sequence ID" value="NZ_KI271033.1"/>
</dbReference>
<dbReference type="SUPFAM" id="SSF51445">
    <property type="entry name" value="(Trans)glycosidases"/>
    <property type="match status" value="1"/>
</dbReference>
<dbReference type="InterPro" id="IPR017853">
    <property type="entry name" value="GH"/>
</dbReference>
<dbReference type="GO" id="GO:0008422">
    <property type="term" value="F:beta-glucosidase activity"/>
    <property type="evidence" value="ECO:0007669"/>
    <property type="project" value="TreeGrafter"/>
</dbReference>
<dbReference type="EMBL" id="AWVI01000045">
    <property type="protein sequence ID" value="ERK45205.1"/>
    <property type="molecule type" value="Genomic_DNA"/>
</dbReference>
<evidence type="ECO:0000313" key="7">
    <source>
        <dbReference type="EMBL" id="ERK45205.1"/>
    </source>
</evidence>
<dbReference type="Pfam" id="PF00232">
    <property type="entry name" value="Glyco_hydro_1"/>
    <property type="match status" value="1"/>
</dbReference>
<evidence type="ECO:0000256" key="6">
    <source>
        <dbReference type="RuleBase" id="RU004468"/>
    </source>
</evidence>
<keyword evidence="2 6" id="KW-0378">Hydrolase</keyword>
<sequence>MFSKDFLWGGATAANQIEGAYLEDGKGLSTADILPGKIRFKYLFEPQKMMEEKFSYYPSHKAIDHYHHYKEDIALMAEMGFTCYRLSISWPRIFPTGIEELPNEAGLKFYDDLFDECIKHGIQPLVTLSHFEMPLYLTEEFNGWIDKKCISLFEKYAKTVFERYKNKVKYWLTFNEVNSVTKLPFHSGGTIVPKGENVDQYGYQILHNQAVASSLAVKACHEIIPDAQIGCMVQYSPVYSYSCHPEDVWNSMLLERNRETFALELFVKGEYPYYANRLFKDLDIQLKTTEDELQILKENPVDFISFSYYMSLAWARDDFIGEITQGNQMSGIKNPYLKSTEWGWQIDPKGLRIALNKLYDTYRKPLFVVENGIGVKEELEECSVEDDYRIDYLKQHLLQIDEAMKDGVPVMGYTMWSPMDIVSNSTGEMSKRYGLIYVDVDNDGKGTFKRYRKKSFYWYKQVIESKGDVLK</sequence>
<dbReference type="PROSITE" id="PS00653">
    <property type="entry name" value="GLYCOSYL_HYDROL_F1_2"/>
    <property type="match status" value="1"/>
</dbReference>
<dbReference type="AlphaFoldDB" id="U2P3Z4"/>
<dbReference type="PANTHER" id="PTHR10353:SF122">
    <property type="entry name" value="6-PHOSPHO-BETA-GLUCOSIDASE ASCB-RELATED"/>
    <property type="match status" value="1"/>
</dbReference>
<dbReference type="InterPro" id="IPR001360">
    <property type="entry name" value="Glyco_hydro_1"/>
</dbReference>
<accession>U2P3Z4</accession>
<dbReference type="Proteomes" id="UP000016658">
    <property type="component" value="Unassembled WGS sequence"/>
</dbReference>
<dbReference type="PROSITE" id="PS00572">
    <property type="entry name" value="GLYCOSYL_HYDROL_F1_1"/>
    <property type="match status" value="1"/>
</dbReference>
<name>U2P3Z4_9FIRM</name>
<dbReference type="InterPro" id="IPR033132">
    <property type="entry name" value="GH_1_N_CS"/>
</dbReference>
<gene>
    <name evidence="7" type="ORF">HMPREF0367_01147</name>
</gene>
<dbReference type="PRINTS" id="PR00131">
    <property type="entry name" value="GLHYDRLASE1"/>
</dbReference>
<dbReference type="GO" id="GO:0016052">
    <property type="term" value="P:carbohydrate catabolic process"/>
    <property type="evidence" value="ECO:0007669"/>
    <property type="project" value="TreeGrafter"/>
</dbReference>
<dbReference type="PANTHER" id="PTHR10353">
    <property type="entry name" value="GLYCOSYL HYDROLASE"/>
    <property type="match status" value="1"/>
</dbReference>
<dbReference type="FunFam" id="3.20.20.80:FF:000004">
    <property type="entry name" value="Beta-glucosidase 6-phospho-beta-glucosidase"/>
    <property type="match status" value="1"/>
</dbReference>
<evidence type="ECO:0000256" key="3">
    <source>
        <dbReference type="ARBA" id="ARBA00023295"/>
    </source>
</evidence>
<dbReference type="Gene3D" id="3.20.20.80">
    <property type="entry name" value="Glycosidases"/>
    <property type="match status" value="1"/>
</dbReference>
<evidence type="ECO:0000256" key="4">
    <source>
        <dbReference type="PROSITE-ProRule" id="PRU10055"/>
    </source>
</evidence>
<feature type="active site" description="Nucleophile" evidence="4">
    <location>
        <position position="370"/>
    </location>
</feature>
<evidence type="ECO:0000313" key="8">
    <source>
        <dbReference type="Proteomes" id="UP000016658"/>
    </source>
</evidence>
<protein>
    <submittedName>
        <fullName evidence="7">Aryl-phospho-beta-D-glucosidase BglH</fullName>
    </submittedName>
</protein>
<dbReference type="GO" id="GO:0005829">
    <property type="term" value="C:cytosol"/>
    <property type="evidence" value="ECO:0007669"/>
    <property type="project" value="TreeGrafter"/>
</dbReference>
<organism evidence="7 8">
    <name type="scientific">Faecalitalea cylindroides ATCC 27803</name>
    <dbReference type="NCBI Taxonomy" id="649755"/>
    <lineage>
        <taxon>Bacteria</taxon>
        <taxon>Bacillati</taxon>
        <taxon>Bacillota</taxon>
        <taxon>Erysipelotrichia</taxon>
        <taxon>Erysipelotrichales</taxon>
        <taxon>Erysipelotrichaceae</taxon>
        <taxon>Faecalitalea</taxon>
    </lineage>
</organism>
<proteinExistence type="inferred from homology"/>
<evidence type="ECO:0000256" key="2">
    <source>
        <dbReference type="ARBA" id="ARBA00022801"/>
    </source>
</evidence>
<comment type="similarity">
    <text evidence="1 5">Belongs to the glycosyl hydrolase 1 family.</text>
</comment>
<dbReference type="InterPro" id="IPR018120">
    <property type="entry name" value="Glyco_hydro_1_AS"/>
</dbReference>
<keyword evidence="3 6" id="KW-0326">Glycosidase</keyword>
<evidence type="ECO:0000256" key="1">
    <source>
        <dbReference type="ARBA" id="ARBA00010838"/>
    </source>
</evidence>
<reference evidence="7 8" key="1">
    <citation type="submission" date="2013-06" db="EMBL/GenBank/DDBJ databases">
        <authorList>
            <person name="Weinstock G."/>
            <person name="Sodergren E."/>
            <person name="Lobos E.A."/>
            <person name="Fulton L."/>
            <person name="Fulton R."/>
            <person name="Courtney L."/>
            <person name="Fronick C."/>
            <person name="O'Laughlin M."/>
            <person name="Godfrey J."/>
            <person name="Wilson R.M."/>
            <person name="Miner T."/>
            <person name="Farmer C."/>
            <person name="Delehaunty K."/>
            <person name="Cordes M."/>
            <person name="Minx P."/>
            <person name="Tomlinson C."/>
            <person name="Chen J."/>
            <person name="Wollam A."/>
            <person name="Pepin K.H."/>
            <person name="Bhonagiri V."/>
            <person name="Zhang X."/>
            <person name="Warren W."/>
            <person name="Mitreva M."/>
            <person name="Mardis E.R."/>
            <person name="Wilson R.K."/>
        </authorList>
    </citation>
    <scope>NUCLEOTIDE SEQUENCE [LARGE SCALE GENOMIC DNA]</scope>
    <source>
        <strain evidence="7 8">ATCC 27803</strain>
    </source>
</reference>
<comment type="caution">
    <text evidence="7">The sequence shown here is derived from an EMBL/GenBank/DDBJ whole genome shotgun (WGS) entry which is preliminary data.</text>
</comment>
<dbReference type="PATRIC" id="fig|649755.3.peg.1061"/>